<keyword evidence="10" id="KW-0234">DNA repair</keyword>
<accession>A0A6J6GUQ7</accession>
<dbReference type="HAMAP" id="MF_00015">
    <property type="entry name" value="LexA"/>
    <property type="match status" value="1"/>
</dbReference>
<name>A0A6J6GUQ7_9ZZZZ</name>
<evidence type="ECO:0000259" key="13">
    <source>
        <dbReference type="Pfam" id="PF01726"/>
    </source>
</evidence>
<dbReference type="PANTHER" id="PTHR33516">
    <property type="entry name" value="LEXA REPRESSOR"/>
    <property type="match status" value="1"/>
</dbReference>
<organism evidence="15">
    <name type="scientific">freshwater metagenome</name>
    <dbReference type="NCBI Taxonomy" id="449393"/>
    <lineage>
        <taxon>unclassified sequences</taxon>
        <taxon>metagenomes</taxon>
        <taxon>ecological metagenomes</taxon>
    </lineage>
</organism>
<dbReference type="PANTHER" id="PTHR33516:SF2">
    <property type="entry name" value="LEXA REPRESSOR-RELATED"/>
    <property type="match status" value="1"/>
</dbReference>
<dbReference type="GO" id="GO:0006508">
    <property type="term" value="P:proteolysis"/>
    <property type="evidence" value="ECO:0007669"/>
    <property type="project" value="InterPro"/>
</dbReference>
<evidence type="ECO:0000256" key="7">
    <source>
        <dbReference type="ARBA" id="ARBA00023015"/>
    </source>
</evidence>
<evidence type="ECO:0000256" key="2">
    <source>
        <dbReference type="ARBA" id="ARBA00022491"/>
    </source>
</evidence>
<dbReference type="GO" id="GO:0009432">
    <property type="term" value="P:SOS response"/>
    <property type="evidence" value="ECO:0007669"/>
    <property type="project" value="UniProtKB-KW"/>
</dbReference>
<keyword evidence="9" id="KW-0804">Transcription</keyword>
<dbReference type="FunFam" id="2.10.109.10:FF:000001">
    <property type="entry name" value="LexA repressor"/>
    <property type="match status" value="1"/>
</dbReference>
<evidence type="ECO:0000256" key="5">
    <source>
        <dbReference type="ARBA" id="ARBA00022801"/>
    </source>
</evidence>
<evidence type="ECO:0000313" key="15">
    <source>
        <dbReference type="EMBL" id="CAB4603539.1"/>
    </source>
</evidence>
<dbReference type="InterPro" id="IPR015927">
    <property type="entry name" value="Peptidase_S24_S26A/B/C"/>
</dbReference>
<dbReference type="InterPro" id="IPR050077">
    <property type="entry name" value="LexA_repressor"/>
</dbReference>
<dbReference type="EMBL" id="CAEZUR010000018">
    <property type="protein sequence ID" value="CAB4603539.1"/>
    <property type="molecule type" value="Genomic_DNA"/>
</dbReference>
<evidence type="ECO:0000256" key="6">
    <source>
        <dbReference type="ARBA" id="ARBA00022813"/>
    </source>
</evidence>
<evidence type="ECO:0000313" key="14">
    <source>
        <dbReference type="EMBL" id="CAB4547221.1"/>
    </source>
</evidence>
<dbReference type="GO" id="GO:0004252">
    <property type="term" value="F:serine-type endopeptidase activity"/>
    <property type="evidence" value="ECO:0007669"/>
    <property type="project" value="InterPro"/>
</dbReference>
<dbReference type="Gene3D" id="1.10.10.10">
    <property type="entry name" value="Winged helix-like DNA-binding domain superfamily/Winged helix DNA-binding domain"/>
    <property type="match status" value="1"/>
</dbReference>
<feature type="domain" description="LexA repressor DNA-binding" evidence="13">
    <location>
        <begin position="18"/>
        <end position="81"/>
    </location>
</feature>
<gene>
    <name evidence="14" type="ORF">UFOPK1433_00878</name>
    <name evidence="15" type="ORF">UFOPK1843_00338</name>
</gene>
<dbReference type="InterPro" id="IPR036390">
    <property type="entry name" value="WH_DNA-bd_sf"/>
</dbReference>
<sequence>MFEEQEDLADYLPSGATDKLSAKQQLILAVIGKFQQSKGYSPSMREIGELVGLKSVASVSYQLGELRALGFLEKNEGLQRAISPIVSKTGAISVGPNSKSIPLVGQIAAGTGLLAEQNIEDHFTLPNQLVGKSDDLFMLKVKGDSMIDAAICDGDWVVVRMQQTADNGDIVAALLPDSEATVKVFKQTNGQTWLLPRNSTFDPIDGSEAVIMGRVVSVLRAL</sequence>
<dbReference type="PRINTS" id="PR00726">
    <property type="entry name" value="LEXASERPTASE"/>
</dbReference>
<dbReference type="GO" id="GO:0006281">
    <property type="term" value="P:DNA repair"/>
    <property type="evidence" value="ECO:0007669"/>
    <property type="project" value="UniProtKB-KW"/>
</dbReference>
<dbReference type="InterPro" id="IPR006200">
    <property type="entry name" value="LexA"/>
</dbReference>
<protein>
    <submittedName>
        <fullName evidence="15">Unannotated protein</fullName>
    </submittedName>
</protein>
<evidence type="ECO:0000259" key="12">
    <source>
        <dbReference type="Pfam" id="PF00717"/>
    </source>
</evidence>
<keyword evidence="4" id="KW-0227">DNA damage</keyword>
<dbReference type="InterPro" id="IPR036388">
    <property type="entry name" value="WH-like_DNA-bd_sf"/>
</dbReference>
<dbReference type="NCBIfam" id="TIGR00498">
    <property type="entry name" value="lexA"/>
    <property type="match status" value="1"/>
</dbReference>
<evidence type="ECO:0000256" key="8">
    <source>
        <dbReference type="ARBA" id="ARBA00023125"/>
    </source>
</evidence>
<evidence type="ECO:0000256" key="1">
    <source>
        <dbReference type="ARBA" id="ARBA00007484"/>
    </source>
</evidence>
<dbReference type="SUPFAM" id="SSF51306">
    <property type="entry name" value="LexA/Signal peptidase"/>
    <property type="match status" value="1"/>
</dbReference>
<dbReference type="EMBL" id="CAEZSN010000100">
    <property type="protein sequence ID" value="CAB4547221.1"/>
    <property type="molecule type" value="Genomic_DNA"/>
</dbReference>
<proteinExistence type="inferred from homology"/>
<reference evidence="15" key="1">
    <citation type="submission" date="2020-05" db="EMBL/GenBank/DDBJ databases">
        <authorList>
            <person name="Chiriac C."/>
            <person name="Salcher M."/>
            <person name="Ghai R."/>
            <person name="Kavagutti S V."/>
        </authorList>
    </citation>
    <scope>NUCLEOTIDE SEQUENCE</scope>
</reference>
<keyword evidence="6" id="KW-0068">Autocatalytic cleavage</keyword>
<keyword evidence="3" id="KW-0235">DNA replication</keyword>
<dbReference type="SUPFAM" id="SSF46785">
    <property type="entry name" value="Winged helix' DNA-binding domain"/>
    <property type="match status" value="1"/>
</dbReference>
<dbReference type="GO" id="GO:0006260">
    <property type="term" value="P:DNA replication"/>
    <property type="evidence" value="ECO:0007669"/>
    <property type="project" value="UniProtKB-KW"/>
</dbReference>
<evidence type="ECO:0000256" key="4">
    <source>
        <dbReference type="ARBA" id="ARBA00022763"/>
    </source>
</evidence>
<dbReference type="CDD" id="cd06529">
    <property type="entry name" value="S24_LexA-like"/>
    <property type="match status" value="1"/>
</dbReference>
<dbReference type="AlphaFoldDB" id="A0A6J6GUQ7"/>
<keyword evidence="2" id="KW-0678">Repressor</keyword>
<dbReference type="InterPro" id="IPR006199">
    <property type="entry name" value="LexA_DNA-bd_dom"/>
</dbReference>
<keyword evidence="11" id="KW-0742">SOS response</keyword>
<evidence type="ECO:0000256" key="10">
    <source>
        <dbReference type="ARBA" id="ARBA00023204"/>
    </source>
</evidence>
<dbReference type="GO" id="GO:0045892">
    <property type="term" value="P:negative regulation of DNA-templated transcription"/>
    <property type="evidence" value="ECO:0007669"/>
    <property type="project" value="InterPro"/>
</dbReference>
<dbReference type="GO" id="GO:0003677">
    <property type="term" value="F:DNA binding"/>
    <property type="evidence" value="ECO:0007669"/>
    <property type="project" value="UniProtKB-KW"/>
</dbReference>
<dbReference type="InterPro" id="IPR006197">
    <property type="entry name" value="Peptidase_S24_LexA"/>
</dbReference>
<keyword evidence="7" id="KW-0805">Transcription regulation</keyword>
<dbReference type="Gene3D" id="2.10.109.10">
    <property type="entry name" value="Umud Fragment, subunit A"/>
    <property type="match status" value="1"/>
</dbReference>
<dbReference type="InterPro" id="IPR036286">
    <property type="entry name" value="LexA/Signal_pep-like_sf"/>
</dbReference>
<dbReference type="InterPro" id="IPR039418">
    <property type="entry name" value="LexA-like"/>
</dbReference>
<evidence type="ECO:0000256" key="3">
    <source>
        <dbReference type="ARBA" id="ARBA00022705"/>
    </source>
</evidence>
<evidence type="ECO:0000256" key="9">
    <source>
        <dbReference type="ARBA" id="ARBA00023163"/>
    </source>
</evidence>
<dbReference type="Pfam" id="PF00717">
    <property type="entry name" value="Peptidase_S24"/>
    <property type="match status" value="1"/>
</dbReference>
<evidence type="ECO:0000256" key="11">
    <source>
        <dbReference type="ARBA" id="ARBA00023236"/>
    </source>
</evidence>
<keyword evidence="8" id="KW-0238">DNA-binding</keyword>
<dbReference type="Pfam" id="PF01726">
    <property type="entry name" value="LexA_DNA_bind"/>
    <property type="match status" value="1"/>
</dbReference>
<keyword evidence="5" id="KW-0378">Hydrolase</keyword>
<feature type="domain" description="Peptidase S24/S26A/S26B/S26C" evidence="12">
    <location>
        <begin position="102"/>
        <end position="216"/>
    </location>
</feature>
<comment type="similarity">
    <text evidence="1">Belongs to the peptidase S24 family.</text>
</comment>